<organism evidence="6 7">
    <name type="scientific">Pseudomonas syringae</name>
    <dbReference type="NCBI Taxonomy" id="317"/>
    <lineage>
        <taxon>Bacteria</taxon>
        <taxon>Pseudomonadati</taxon>
        <taxon>Pseudomonadota</taxon>
        <taxon>Gammaproteobacteria</taxon>
        <taxon>Pseudomonadales</taxon>
        <taxon>Pseudomonadaceae</taxon>
        <taxon>Pseudomonas</taxon>
    </lineage>
</organism>
<dbReference type="InterPro" id="IPR020449">
    <property type="entry name" value="Tscrpt_reg_AraC-type_HTH"/>
</dbReference>
<evidence type="ECO:0000256" key="3">
    <source>
        <dbReference type="ARBA" id="ARBA00023159"/>
    </source>
</evidence>
<dbReference type="AlphaFoldDB" id="A0A085UL86"/>
<dbReference type="GO" id="GO:0043565">
    <property type="term" value="F:sequence-specific DNA binding"/>
    <property type="evidence" value="ECO:0007669"/>
    <property type="project" value="InterPro"/>
</dbReference>
<proteinExistence type="predicted"/>
<evidence type="ECO:0000259" key="5">
    <source>
        <dbReference type="PROSITE" id="PS01124"/>
    </source>
</evidence>
<dbReference type="InterPro" id="IPR047264">
    <property type="entry name" value="Cupin_HpaA-like_N"/>
</dbReference>
<reference evidence="6 7" key="1">
    <citation type="submission" date="2014-07" db="EMBL/GenBank/DDBJ databases">
        <title>Draft Genome Sequences of Environmental Pseudomonas syringae strains.</title>
        <authorList>
            <person name="Baltrus D.A."/>
            <person name="Berge O."/>
            <person name="Morris C."/>
        </authorList>
    </citation>
    <scope>NUCLEOTIDE SEQUENCE [LARGE SCALE GENOMIC DNA]</scope>
    <source>
        <strain evidence="6 7">CEB003</strain>
    </source>
</reference>
<dbReference type="InterPro" id="IPR009057">
    <property type="entry name" value="Homeodomain-like_sf"/>
</dbReference>
<dbReference type="Pfam" id="PF02311">
    <property type="entry name" value="AraC_binding"/>
    <property type="match status" value="1"/>
</dbReference>
<dbReference type="InterPro" id="IPR003313">
    <property type="entry name" value="AraC-bd"/>
</dbReference>
<comment type="caution">
    <text evidence="6">The sequence shown here is derived from an EMBL/GenBank/DDBJ whole genome shotgun (WGS) entry which is preliminary data.</text>
</comment>
<name>A0A085UL86_PSESX</name>
<dbReference type="CDD" id="cd06999">
    <property type="entry name" value="cupin_HpaA-like_N"/>
    <property type="match status" value="1"/>
</dbReference>
<keyword evidence="4" id="KW-0804">Transcription</keyword>
<dbReference type="SUPFAM" id="SSF46689">
    <property type="entry name" value="Homeodomain-like"/>
    <property type="match status" value="1"/>
</dbReference>
<feature type="domain" description="HTH araC/xylS-type" evidence="5">
    <location>
        <begin position="191"/>
        <end position="289"/>
    </location>
</feature>
<keyword evidence="3" id="KW-0010">Activator</keyword>
<accession>A0A085UL86</accession>
<evidence type="ECO:0000256" key="4">
    <source>
        <dbReference type="ARBA" id="ARBA00023163"/>
    </source>
</evidence>
<keyword evidence="1" id="KW-0805">Transcription regulation</keyword>
<dbReference type="SMART" id="SM00342">
    <property type="entry name" value="HTH_ARAC"/>
    <property type="match status" value="1"/>
</dbReference>
<dbReference type="EMBL" id="JPQT01000183">
    <property type="protein sequence ID" value="KFE43949.1"/>
    <property type="molecule type" value="Genomic_DNA"/>
</dbReference>
<dbReference type="Gene3D" id="1.10.10.60">
    <property type="entry name" value="Homeodomain-like"/>
    <property type="match status" value="1"/>
</dbReference>
<dbReference type="PANTHER" id="PTHR43280:SF32">
    <property type="entry name" value="TRANSCRIPTIONAL REGULATORY PROTEIN"/>
    <property type="match status" value="1"/>
</dbReference>
<dbReference type="PROSITE" id="PS01124">
    <property type="entry name" value="HTH_ARAC_FAMILY_2"/>
    <property type="match status" value="1"/>
</dbReference>
<dbReference type="InterPro" id="IPR018060">
    <property type="entry name" value="HTH_AraC"/>
</dbReference>
<dbReference type="GO" id="GO:0003700">
    <property type="term" value="F:DNA-binding transcription factor activity"/>
    <property type="evidence" value="ECO:0007669"/>
    <property type="project" value="InterPro"/>
</dbReference>
<dbReference type="Pfam" id="PF12833">
    <property type="entry name" value="HTH_18"/>
    <property type="match status" value="1"/>
</dbReference>
<evidence type="ECO:0000256" key="2">
    <source>
        <dbReference type="ARBA" id="ARBA00023125"/>
    </source>
</evidence>
<protein>
    <submittedName>
        <fullName evidence="6">AraC family transcriptional regulator</fullName>
    </submittedName>
</protein>
<dbReference type="RefSeq" id="WP_047580095.1">
    <property type="nucleotide sequence ID" value="NZ_JPQT01000183.1"/>
</dbReference>
<dbReference type="Proteomes" id="UP000028643">
    <property type="component" value="Unassembled WGS sequence"/>
</dbReference>
<evidence type="ECO:0000313" key="6">
    <source>
        <dbReference type="EMBL" id="KFE43949.1"/>
    </source>
</evidence>
<dbReference type="SUPFAM" id="SSF51182">
    <property type="entry name" value="RmlC-like cupins"/>
    <property type="match status" value="1"/>
</dbReference>
<dbReference type="InterPro" id="IPR014710">
    <property type="entry name" value="RmlC-like_jellyroll"/>
</dbReference>
<evidence type="ECO:0000313" key="7">
    <source>
        <dbReference type="Proteomes" id="UP000028643"/>
    </source>
</evidence>
<dbReference type="Gene3D" id="2.60.120.10">
    <property type="entry name" value="Jelly Rolls"/>
    <property type="match status" value="1"/>
</dbReference>
<sequence length="293" mass="33161">MTAIPNYALYGEAAQPVWNDALHVESISLRSGAHNWEIAAHRHEGLLQILYLQSGAGHVLFDSDTLRAQSPCVIIVPAQIVHGFNWDGAVEGLVITAVQHPLESMAAMLSPPLLGRLLKPRVIELPHWSDADNPLLGIYRNLREEYHNRAQDHIACSMSLLLGLMIQILRHATDEPNPGNTLPSRRSQQITQFREQVDMHFREHRTLAYYADEQGITVATLSRLCQEQLGMTPMTLINARIILDARRELAHSGLSVKQIAHHLGFGDVGYFSRFFRKHTRLSPSEFRQWLHQD</sequence>
<dbReference type="PRINTS" id="PR00032">
    <property type="entry name" value="HTHARAC"/>
</dbReference>
<dbReference type="PANTHER" id="PTHR43280">
    <property type="entry name" value="ARAC-FAMILY TRANSCRIPTIONAL REGULATOR"/>
    <property type="match status" value="1"/>
</dbReference>
<dbReference type="PATRIC" id="fig|317.174.peg.6407"/>
<evidence type="ECO:0000256" key="1">
    <source>
        <dbReference type="ARBA" id="ARBA00023015"/>
    </source>
</evidence>
<gene>
    <name evidence="6" type="ORF">IV02_31390</name>
</gene>
<keyword evidence="2" id="KW-0238">DNA-binding</keyword>
<dbReference type="InterPro" id="IPR011051">
    <property type="entry name" value="RmlC_Cupin_sf"/>
</dbReference>